<dbReference type="InterPro" id="IPR048884">
    <property type="entry name" value="Nup120_helical"/>
</dbReference>
<keyword evidence="3" id="KW-0539">Nucleus</keyword>
<evidence type="ECO:0000256" key="3">
    <source>
        <dbReference type="ARBA" id="ARBA00023242"/>
    </source>
</evidence>
<reference evidence="7 8" key="1">
    <citation type="submission" date="2016-02" db="EMBL/GenBank/DDBJ databases">
        <title>Complete genome sequence and transcriptome regulation of the pentose utilising yeast Sugiyamaella lignohabitans.</title>
        <authorList>
            <person name="Bellasio M."/>
            <person name="Peymann A."/>
            <person name="Valli M."/>
            <person name="Sipitzky M."/>
            <person name="Graf A."/>
            <person name="Sauer M."/>
            <person name="Marx H."/>
            <person name="Mattanovich D."/>
        </authorList>
    </citation>
    <scope>NUCLEOTIDE SEQUENCE [LARGE SCALE GENOMIC DNA]</scope>
    <source>
        <strain evidence="7 8">CBS 10342</strain>
    </source>
</reference>
<keyword evidence="8" id="KW-1185">Reference proteome</keyword>
<evidence type="ECO:0000256" key="2">
    <source>
        <dbReference type="ARBA" id="ARBA00022448"/>
    </source>
</evidence>
<feature type="domain" description="Nucleoporin Nup120 helical" evidence="5">
    <location>
        <begin position="656"/>
        <end position="762"/>
    </location>
</feature>
<dbReference type="RefSeq" id="XP_018735282.1">
    <property type="nucleotide sequence ID" value="XM_018877928.1"/>
</dbReference>
<dbReference type="InterPro" id="IPR059141">
    <property type="entry name" value="Beta-prop_Nup120_160"/>
</dbReference>
<accession>A0A167DDX4</accession>
<dbReference type="InterPro" id="IPR021717">
    <property type="entry name" value="Nucleoporin_Nup160"/>
</dbReference>
<evidence type="ECO:0000313" key="8">
    <source>
        <dbReference type="Proteomes" id="UP000189580"/>
    </source>
</evidence>
<dbReference type="KEGG" id="slb:AWJ20_1077"/>
<evidence type="ECO:0000256" key="1">
    <source>
        <dbReference type="ARBA" id="ARBA00004123"/>
    </source>
</evidence>
<dbReference type="Proteomes" id="UP000189580">
    <property type="component" value="Chromosome a"/>
</dbReference>
<dbReference type="PANTHER" id="PTHR21286">
    <property type="entry name" value="NUCLEAR PORE COMPLEX PROTEIN NUP160"/>
    <property type="match status" value="1"/>
</dbReference>
<evidence type="ECO:0000259" key="5">
    <source>
        <dbReference type="Pfam" id="PF21486"/>
    </source>
</evidence>
<dbReference type="AlphaFoldDB" id="A0A167DDX4"/>
<comment type="subcellular location">
    <subcellularLocation>
        <location evidence="1">Nucleus</location>
    </subcellularLocation>
</comment>
<protein>
    <recommendedName>
        <fullName evidence="9">Nup120p</fullName>
    </recommendedName>
</protein>
<evidence type="ECO:0000313" key="7">
    <source>
        <dbReference type="EMBL" id="ANB12805.1"/>
    </source>
</evidence>
<dbReference type="Pfam" id="PF11715">
    <property type="entry name" value="Beta-prop_Nup120_160"/>
    <property type="match status" value="1"/>
</dbReference>
<dbReference type="OrthoDB" id="67716at2759"/>
<dbReference type="Pfam" id="PF23300">
    <property type="entry name" value="HEAT_Nup120"/>
    <property type="match status" value="1"/>
</dbReference>
<dbReference type="PANTHER" id="PTHR21286:SF0">
    <property type="entry name" value="NUCLEAR PORE COMPLEX PROTEIN NUP160"/>
    <property type="match status" value="1"/>
</dbReference>
<evidence type="ECO:0008006" key="9">
    <source>
        <dbReference type="Google" id="ProtNLM"/>
    </source>
</evidence>
<keyword evidence="2" id="KW-0813">Transport</keyword>
<dbReference type="EMBL" id="CP014501">
    <property type="protein sequence ID" value="ANB12805.1"/>
    <property type="molecule type" value="Genomic_DNA"/>
</dbReference>
<dbReference type="Pfam" id="PF21486">
    <property type="entry name" value="NUP120_helical"/>
    <property type="match status" value="1"/>
</dbReference>
<name>A0A167DDX4_9ASCO</name>
<dbReference type="GO" id="GO:0005643">
    <property type="term" value="C:nuclear pore"/>
    <property type="evidence" value="ECO:0007669"/>
    <property type="project" value="TreeGrafter"/>
</dbReference>
<organism evidence="7 8">
    <name type="scientific">Sugiyamaella lignohabitans</name>
    <dbReference type="NCBI Taxonomy" id="796027"/>
    <lineage>
        <taxon>Eukaryota</taxon>
        <taxon>Fungi</taxon>
        <taxon>Dikarya</taxon>
        <taxon>Ascomycota</taxon>
        <taxon>Saccharomycotina</taxon>
        <taxon>Dipodascomycetes</taxon>
        <taxon>Dipodascales</taxon>
        <taxon>Trichomonascaceae</taxon>
        <taxon>Sugiyamaella</taxon>
    </lineage>
</organism>
<proteinExistence type="predicted"/>
<sequence>MTLTLSRESVVYKSGNDANQLLELKLPQPDADISSLDSTNSQNSEDHKSDVELNYYRDQLATTGSVFTRKHVGLPIGSKKFPQSILWRVFQKTSTLELSAIDLGTKGAALPVLRTIRLNFPLPIFERCIALSEDKDYLVIDILVKPGLLYTLQIPFDQFIVSGNNSNQLSDENSHLWRSIKFPYGFDIRKPYLLHAISSKVLIASTVDGALTKFVRDSPLGDISWYPFQDSGRGLSLSSLLPWNSSNTVPGNPSLSAKTIISIDSLPNRSSKIDTGSYIVTVSINRAFKVWSLDSMSVVAENILDAHLPNEPGPARSSLYLESAAVPRHVSFGHHYNDNSHGLRHSLLVTYTPFNEGLFKFWSLNHDGEVPSLVEMGPDFEIVPVAPRDKSSIWFVADFELISYSDKLLLVVAWKSDTSTVTISCTIPKNLGKDESNPPYWSLTESEHDKDDLEGLCLVSSQSTISEGHSEGFIRKIFGPTGYSKETIKTAIPVYADHYRGFPQNSSDRNVSLIGQVCRVVGAAVSVENSGGSFNPDFEAYERDIHLQWIRFDRLCAELEKQGHEFLSLVYDEHTDRVSLVKASSVSLIRPLTALELIYFNRSALPAKYETEVISTLLRKNEVALVEGILRTVDALVRFRKFLPKEVRSDLLFTLKEQFNRRESYLTADRIAYMYESILEGKVTENSLESLVTALYDIPALDNVIQSVLELFTNDTQQNEREDALTLTRLGASAHNTMLNSFFSTGRIITFDIIVLLLLSSSQPDLVSEYVANYPSYLSTFKSLSAVMDLQFSGASDSTDEVVKDSFVYAVQQLTVTDSSHVNGNSGNLSFLEGFIVRQNLANSSINLESIWKRINTNTQSKMADLVVDMFLQVKESLSANTNDLIEFINIYLPSDPFSTFVKGNILLAVGDASKGALLLHSASLGMSSENNQITDLQKSIAKKISEVYWLPGNLFNGLVCYNNAVAQVAAALGAHIQAMEFAQLAAEGLAFSSLGEDKLVNQIFTTLLRSALHLREYDEAYNALVELDLNSCPPVEMKKHLEEFIKCMANGDGLRLCRLPFVGMTHIVSSILEAKAAINSDDIPRISYHKLLYSWKMERGDYQGGKFILIVYESYLEEQGLTISSCISCLCTITTS</sequence>
<dbReference type="GeneID" id="30032839"/>
<feature type="domain" description="Nucleoporin Nup120/160 beta-propeller" evidence="4">
    <location>
        <begin position="84"/>
        <end position="596"/>
    </location>
</feature>
<dbReference type="InterPro" id="IPR056548">
    <property type="entry name" value="HEAT_Nup120"/>
</dbReference>
<evidence type="ECO:0000259" key="6">
    <source>
        <dbReference type="Pfam" id="PF23300"/>
    </source>
</evidence>
<evidence type="ECO:0000259" key="4">
    <source>
        <dbReference type="Pfam" id="PF11715"/>
    </source>
</evidence>
<dbReference type="GO" id="GO:0017056">
    <property type="term" value="F:structural constituent of nuclear pore"/>
    <property type="evidence" value="ECO:0007669"/>
    <property type="project" value="TreeGrafter"/>
</dbReference>
<gene>
    <name evidence="7" type="ORF">AWJ20_1077</name>
</gene>
<feature type="domain" description="Nucleoporin nup120-like HEAT repeat" evidence="6">
    <location>
        <begin position="884"/>
        <end position="1028"/>
    </location>
</feature>